<feature type="transmembrane region" description="Helical" evidence="6">
    <location>
        <begin position="367"/>
        <end position="389"/>
    </location>
</feature>
<dbReference type="CDD" id="cd17324">
    <property type="entry name" value="MFS_NepI_like"/>
    <property type="match status" value="1"/>
</dbReference>
<dbReference type="RefSeq" id="WP_167110138.1">
    <property type="nucleotide sequence ID" value="NZ_JAANOU010000001.1"/>
</dbReference>
<dbReference type="Gene3D" id="1.20.1250.20">
    <property type="entry name" value="MFS general substrate transporter like domains"/>
    <property type="match status" value="1"/>
</dbReference>
<name>A0ABX0SMY0_9PSEU</name>
<evidence type="ECO:0000256" key="2">
    <source>
        <dbReference type="ARBA" id="ARBA00022475"/>
    </source>
</evidence>
<evidence type="ECO:0000256" key="6">
    <source>
        <dbReference type="SAM" id="Phobius"/>
    </source>
</evidence>
<dbReference type="PANTHER" id="PTHR43124">
    <property type="entry name" value="PURINE EFFLUX PUMP PBUE"/>
    <property type="match status" value="1"/>
</dbReference>
<dbReference type="InterPro" id="IPR050189">
    <property type="entry name" value="MFS_Efflux_Transporters"/>
</dbReference>
<comment type="subcellular location">
    <subcellularLocation>
        <location evidence="1">Cell membrane</location>
        <topology evidence="1">Multi-pass membrane protein</topology>
    </subcellularLocation>
</comment>
<keyword evidence="9" id="KW-1185">Reference proteome</keyword>
<keyword evidence="2" id="KW-1003">Cell membrane</keyword>
<feature type="transmembrane region" description="Helical" evidence="6">
    <location>
        <begin position="75"/>
        <end position="98"/>
    </location>
</feature>
<feature type="transmembrane region" description="Helical" evidence="6">
    <location>
        <begin position="205"/>
        <end position="227"/>
    </location>
</feature>
<evidence type="ECO:0000256" key="3">
    <source>
        <dbReference type="ARBA" id="ARBA00022692"/>
    </source>
</evidence>
<evidence type="ECO:0000256" key="5">
    <source>
        <dbReference type="ARBA" id="ARBA00023136"/>
    </source>
</evidence>
<keyword evidence="5 6" id="KW-0472">Membrane</keyword>
<sequence length="411" mass="40266">MTLSSTRPVLVLLALGLFAIGTDGYVITSLLPDVGHALGVSDSAAGQLITVFALAYAVGAPVLGVLTGGLPRRPLLIGSLAVFALTNAGVAIAGSYPVMMVVRVLAALAAAVFTPACSATAAVLADDGRRGRALATVAAGVSLSTALGVPLGALVGAAFGWRVTFLAIAVLAALATAGLALLLPSVQTPPATGLRARIAVARTRGVPTALGLTVLWIAGAFTVLTYINPVLGDLAGVRGSGLAVWLLVFGVAAVAGNAVGGRAADGYPATSLAVVTTAGLALALTTFGVLASLGVHGRTGMVAAAVVLAVWGVFGWAFMPVQQHRLVELAAGDAGVVLSLSASATYIGISLGGFAGSLALTSGGVAAVGWTAGAIESCAVLAAVAIAVAHRRVRGVRAAASGMDTATSPTR</sequence>
<proteinExistence type="predicted"/>
<dbReference type="EMBL" id="JAANOU010000001">
    <property type="protein sequence ID" value="NIH77893.1"/>
    <property type="molecule type" value="Genomic_DNA"/>
</dbReference>
<evidence type="ECO:0000256" key="1">
    <source>
        <dbReference type="ARBA" id="ARBA00004651"/>
    </source>
</evidence>
<feature type="transmembrane region" description="Helical" evidence="6">
    <location>
        <begin position="239"/>
        <end position="260"/>
    </location>
</feature>
<evidence type="ECO:0000313" key="8">
    <source>
        <dbReference type="EMBL" id="NIH77893.1"/>
    </source>
</evidence>
<dbReference type="InterPro" id="IPR011701">
    <property type="entry name" value="MFS"/>
</dbReference>
<keyword evidence="3 6" id="KW-0812">Transmembrane</keyword>
<gene>
    <name evidence="8" type="ORF">FHX46_000423</name>
</gene>
<dbReference type="InterPro" id="IPR036259">
    <property type="entry name" value="MFS_trans_sf"/>
</dbReference>
<keyword evidence="4 6" id="KW-1133">Transmembrane helix</keyword>
<evidence type="ECO:0000256" key="4">
    <source>
        <dbReference type="ARBA" id="ARBA00022989"/>
    </source>
</evidence>
<feature type="transmembrane region" description="Helical" evidence="6">
    <location>
        <begin position="331"/>
        <end position="355"/>
    </location>
</feature>
<feature type="transmembrane region" description="Helical" evidence="6">
    <location>
        <begin position="48"/>
        <end position="68"/>
    </location>
</feature>
<feature type="domain" description="Major facilitator superfamily (MFS) profile" evidence="7">
    <location>
        <begin position="9"/>
        <end position="394"/>
    </location>
</feature>
<dbReference type="InterPro" id="IPR020846">
    <property type="entry name" value="MFS_dom"/>
</dbReference>
<accession>A0ABX0SMY0</accession>
<reference evidence="8 9" key="1">
    <citation type="submission" date="2020-03" db="EMBL/GenBank/DDBJ databases">
        <title>Sequencing the genomes of 1000 actinobacteria strains.</title>
        <authorList>
            <person name="Klenk H.-P."/>
        </authorList>
    </citation>
    <scope>NUCLEOTIDE SEQUENCE [LARGE SCALE GENOMIC DNA]</scope>
    <source>
        <strain evidence="8 9">DSM 45668</strain>
    </source>
</reference>
<dbReference type="SUPFAM" id="SSF103473">
    <property type="entry name" value="MFS general substrate transporter"/>
    <property type="match status" value="1"/>
</dbReference>
<dbReference type="Pfam" id="PF07690">
    <property type="entry name" value="MFS_1"/>
    <property type="match status" value="1"/>
</dbReference>
<evidence type="ECO:0000313" key="9">
    <source>
        <dbReference type="Proteomes" id="UP000754495"/>
    </source>
</evidence>
<feature type="transmembrane region" description="Helical" evidence="6">
    <location>
        <begin position="137"/>
        <end position="159"/>
    </location>
</feature>
<dbReference type="Proteomes" id="UP000754495">
    <property type="component" value="Unassembled WGS sequence"/>
</dbReference>
<feature type="transmembrane region" description="Helical" evidence="6">
    <location>
        <begin position="301"/>
        <end position="319"/>
    </location>
</feature>
<evidence type="ECO:0000259" key="7">
    <source>
        <dbReference type="PROSITE" id="PS50850"/>
    </source>
</evidence>
<dbReference type="PROSITE" id="PS50850">
    <property type="entry name" value="MFS"/>
    <property type="match status" value="1"/>
</dbReference>
<feature type="transmembrane region" description="Helical" evidence="6">
    <location>
        <begin position="165"/>
        <end position="184"/>
    </location>
</feature>
<feature type="transmembrane region" description="Helical" evidence="6">
    <location>
        <begin position="104"/>
        <end position="125"/>
    </location>
</feature>
<protein>
    <submittedName>
        <fullName evidence="8">MFS family arabinose efflux permease</fullName>
    </submittedName>
</protein>
<comment type="caution">
    <text evidence="8">The sequence shown here is derived from an EMBL/GenBank/DDBJ whole genome shotgun (WGS) entry which is preliminary data.</text>
</comment>
<feature type="transmembrane region" description="Helical" evidence="6">
    <location>
        <begin position="272"/>
        <end position="295"/>
    </location>
</feature>
<dbReference type="PANTHER" id="PTHR43124:SF10">
    <property type="entry name" value="PURINE EFFLUX PUMP PBUE"/>
    <property type="match status" value="1"/>
</dbReference>
<organism evidence="8 9">
    <name type="scientific">Amycolatopsis viridis</name>
    <dbReference type="NCBI Taxonomy" id="185678"/>
    <lineage>
        <taxon>Bacteria</taxon>
        <taxon>Bacillati</taxon>
        <taxon>Actinomycetota</taxon>
        <taxon>Actinomycetes</taxon>
        <taxon>Pseudonocardiales</taxon>
        <taxon>Pseudonocardiaceae</taxon>
        <taxon>Amycolatopsis</taxon>
    </lineage>
</organism>